<dbReference type="GO" id="GO:0061599">
    <property type="term" value="F:molybdopterin molybdotransferase activity"/>
    <property type="evidence" value="ECO:0007669"/>
    <property type="project" value="UniProtKB-UniRule"/>
</dbReference>
<dbReference type="PANTHER" id="PTHR10192">
    <property type="entry name" value="MOLYBDOPTERIN BIOSYNTHESIS PROTEIN"/>
    <property type="match status" value="1"/>
</dbReference>
<comment type="function">
    <text evidence="3">Catalyzes the insertion of molybdate into adenylated molybdopterin with the concomitant release of AMP.</text>
</comment>
<evidence type="ECO:0000256" key="2">
    <source>
        <dbReference type="ARBA" id="ARBA00023150"/>
    </source>
</evidence>
<proteinExistence type="inferred from homology"/>
<comment type="pathway">
    <text evidence="1 3">Cofactor biosynthesis; molybdopterin biosynthesis.</text>
</comment>
<dbReference type="EMBL" id="UGXT01000002">
    <property type="protein sequence ID" value="SUH38504.1"/>
    <property type="molecule type" value="Genomic_DNA"/>
</dbReference>
<dbReference type="SUPFAM" id="SSF53218">
    <property type="entry name" value="Molybdenum cofactor biosynthesis proteins"/>
    <property type="match status" value="1"/>
</dbReference>
<dbReference type="UniPathway" id="UPA00344"/>
<evidence type="ECO:0000313" key="5">
    <source>
        <dbReference type="EMBL" id="SUH38504.1"/>
    </source>
</evidence>
<keyword evidence="2 3" id="KW-0501">Molybdenum cofactor biosynthesis</keyword>
<dbReference type="InterPro" id="IPR036425">
    <property type="entry name" value="MoaB/Mog-like_dom_sf"/>
</dbReference>
<sequence length="92" mass="10229">MISSGGVSVGEADYTKTILEELGEIAFWKLAIKPGKPFAFGKLSNSWFCGLPGNQSLRRSRFINWFSPYWPKLGGNTAALYRRASVYAQHLA</sequence>
<comment type="cofactor">
    <cofactor evidence="3">
        <name>Mg(2+)</name>
        <dbReference type="ChEBI" id="CHEBI:18420"/>
    </cofactor>
</comment>
<dbReference type="AlphaFoldDB" id="A0A379WXD7"/>
<keyword evidence="3 5" id="KW-0808">Transferase</keyword>
<dbReference type="EC" id="2.10.1.1" evidence="3"/>
<keyword evidence="3" id="KW-0500">Molybdenum</keyword>
<comment type="catalytic activity">
    <reaction evidence="3">
        <text>adenylyl-molybdopterin + molybdate = Mo-molybdopterin + AMP + H(+)</text>
        <dbReference type="Rhea" id="RHEA:35047"/>
        <dbReference type="ChEBI" id="CHEBI:15378"/>
        <dbReference type="ChEBI" id="CHEBI:36264"/>
        <dbReference type="ChEBI" id="CHEBI:62727"/>
        <dbReference type="ChEBI" id="CHEBI:71302"/>
        <dbReference type="ChEBI" id="CHEBI:456215"/>
    </reaction>
</comment>
<evidence type="ECO:0000313" key="6">
    <source>
        <dbReference type="Proteomes" id="UP000254712"/>
    </source>
</evidence>
<dbReference type="Pfam" id="PF00994">
    <property type="entry name" value="MoCF_biosynth"/>
    <property type="match status" value="1"/>
</dbReference>
<dbReference type="InterPro" id="IPR038987">
    <property type="entry name" value="MoeA-like"/>
</dbReference>
<dbReference type="Proteomes" id="UP000254712">
    <property type="component" value="Unassembled WGS sequence"/>
</dbReference>
<dbReference type="InterPro" id="IPR001453">
    <property type="entry name" value="MoaB/Mog_dom"/>
</dbReference>
<reference evidence="5 6" key="1">
    <citation type="submission" date="2018-06" db="EMBL/GenBank/DDBJ databases">
        <authorList>
            <consortium name="Pathogen Informatics"/>
            <person name="Doyle S."/>
        </authorList>
    </citation>
    <scope>NUCLEOTIDE SEQUENCE [LARGE SCALE GENOMIC DNA]</scope>
    <source>
        <strain evidence="5 6">NCTC8261</strain>
    </source>
</reference>
<feature type="domain" description="MoaB/Mog" evidence="4">
    <location>
        <begin position="2"/>
        <end position="59"/>
    </location>
</feature>
<protein>
    <recommendedName>
        <fullName evidence="3">Molybdopterin molybdenumtransferase</fullName>
        <ecNumber evidence="3">2.10.1.1</ecNumber>
    </recommendedName>
</protein>
<dbReference type="GO" id="GO:0005829">
    <property type="term" value="C:cytosol"/>
    <property type="evidence" value="ECO:0007669"/>
    <property type="project" value="TreeGrafter"/>
</dbReference>
<organism evidence="5 6">
    <name type="scientific">Salmonella enterica I</name>
    <dbReference type="NCBI Taxonomy" id="59201"/>
    <lineage>
        <taxon>Bacteria</taxon>
        <taxon>Pseudomonadati</taxon>
        <taxon>Pseudomonadota</taxon>
        <taxon>Gammaproteobacteria</taxon>
        <taxon>Enterobacterales</taxon>
        <taxon>Enterobacteriaceae</taxon>
        <taxon>Salmonella</taxon>
    </lineage>
</organism>
<dbReference type="Gene3D" id="3.40.980.10">
    <property type="entry name" value="MoaB/Mog-like domain"/>
    <property type="match status" value="1"/>
</dbReference>
<accession>A0A379WXD7</accession>
<evidence type="ECO:0000256" key="1">
    <source>
        <dbReference type="ARBA" id="ARBA00005046"/>
    </source>
</evidence>
<evidence type="ECO:0000259" key="4">
    <source>
        <dbReference type="Pfam" id="PF00994"/>
    </source>
</evidence>
<gene>
    <name evidence="5" type="primary">moeA_2</name>
    <name evidence="5" type="ORF">NCTC8261_04832</name>
</gene>
<dbReference type="PROSITE" id="PS01079">
    <property type="entry name" value="MOCF_BIOSYNTHESIS_2"/>
    <property type="match status" value="1"/>
</dbReference>
<name>A0A379WXD7_SALET</name>
<keyword evidence="3" id="KW-0460">Magnesium</keyword>
<dbReference type="InterPro" id="IPR008284">
    <property type="entry name" value="MoCF_biosynth_CS"/>
</dbReference>
<comment type="similarity">
    <text evidence="3">Belongs to the MoeA family.</text>
</comment>
<dbReference type="PANTHER" id="PTHR10192:SF5">
    <property type="entry name" value="GEPHYRIN"/>
    <property type="match status" value="1"/>
</dbReference>
<dbReference type="GO" id="GO:0006777">
    <property type="term" value="P:Mo-molybdopterin cofactor biosynthetic process"/>
    <property type="evidence" value="ECO:0007669"/>
    <property type="project" value="UniProtKB-UniRule"/>
</dbReference>
<keyword evidence="3" id="KW-0479">Metal-binding</keyword>
<evidence type="ECO:0000256" key="3">
    <source>
        <dbReference type="RuleBase" id="RU365090"/>
    </source>
</evidence>
<dbReference type="GO" id="GO:0046872">
    <property type="term" value="F:metal ion binding"/>
    <property type="evidence" value="ECO:0007669"/>
    <property type="project" value="UniProtKB-UniRule"/>
</dbReference>